<evidence type="ECO:0000313" key="4">
    <source>
        <dbReference type="Proteomes" id="UP000323011"/>
    </source>
</evidence>
<evidence type="ECO:0000313" key="3">
    <source>
        <dbReference type="EMBL" id="KAA0152345.1"/>
    </source>
</evidence>
<dbReference type="OMA" id="AFNLQHT"/>
<evidence type="ECO:0000259" key="2">
    <source>
        <dbReference type="Pfam" id="PF00881"/>
    </source>
</evidence>
<gene>
    <name evidence="3" type="ORF">FNF29_03911</name>
</gene>
<organism evidence="3 4">
    <name type="scientific">Cafeteria roenbergensis</name>
    <name type="common">Marine flagellate</name>
    <dbReference type="NCBI Taxonomy" id="33653"/>
    <lineage>
        <taxon>Eukaryota</taxon>
        <taxon>Sar</taxon>
        <taxon>Stramenopiles</taxon>
        <taxon>Bigyra</taxon>
        <taxon>Opalozoa</taxon>
        <taxon>Bicosoecida</taxon>
        <taxon>Cafeteriaceae</taxon>
        <taxon>Cafeteria</taxon>
    </lineage>
</organism>
<comment type="caution">
    <text evidence="3">The sequence shown here is derived from an EMBL/GenBank/DDBJ whole genome shotgun (WGS) entry which is preliminary data.</text>
</comment>
<proteinExistence type="predicted"/>
<accession>A0A5A8CH16</accession>
<dbReference type="Gene3D" id="3.40.109.10">
    <property type="entry name" value="NADH Oxidase"/>
    <property type="match status" value="1"/>
</dbReference>
<dbReference type="InterPro" id="IPR000415">
    <property type="entry name" value="Nitroreductase-like"/>
</dbReference>
<dbReference type="SUPFAM" id="SSF55469">
    <property type="entry name" value="FMN-dependent nitroreductase-like"/>
    <property type="match status" value="1"/>
</dbReference>
<feature type="region of interest" description="Disordered" evidence="1">
    <location>
        <begin position="214"/>
        <end position="252"/>
    </location>
</feature>
<dbReference type="Proteomes" id="UP000323011">
    <property type="component" value="Unassembled WGS sequence"/>
</dbReference>
<dbReference type="Pfam" id="PF00881">
    <property type="entry name" value="Nitroreductase"/>
    <property type="match status" value="1"/>
</dbReference>
<dbReference type="PANTHER" id="PTHR43543:SF1">
    <property type="entry name" value="MALONIC SEMIALDEHYDE REDUCTASE RUTE-RELATED"/>
    <property type="match status" value="1"/>
</dbReference>
<reference evidence="3 4" key="1">
    <citation type="submission" date="2019-07" db="EMBL/GenBank/DDBJ databases">
        <title>Genomes of Cafeteria roenbergensis.</title>
        <authorList>
            <person name="Fischer M.G."/>
            <person name="Hackl T."/>
            <person name="Roman M."/>
        </authorList>
    </citation>
    <scope>NUCLEOTIDE SEQUENCE [LARGE SCALE GENOMIC DNA]</scope>
    <source>
        <strain evidence="3 4">BVI</strain>
    </source>
</reference>
<sequence length="252" mass="26193">MDGLVDWRWAARDFDPALGVADEDLEAVMESARRAPSSLNLEPWRAVVVRSDEGRERLATAMLAANADRVRHAPVSIVMLADLEAMRDVDNVVRREAEAGKPREYTDGLPTKAAVFAGGAMGKAGDAMRLGAFALAATVSGVALPTPQPAEAWASKQLGIATGFMLVAAAARGLAAAPMEGLDAHRVRAAVGASSRFAVPLVVALGYAPGTEMGEGAASARPVPLGSPRRPLSETVSLETLGEAFPTGGARR</sequence>
<keyword evidence="4" id="KW-1185">Reference proteome</keyword>
<dbReference type="AlphaFoldDB" id="A0A5A8CH16"/>
<name>A0A5A8CH16_CAFRO</name>
<dbReference type="InterPro" id="IPR029479">
    <property type="entry name" value="Nitroreductase"/>
</dbReference>
<evidence type="ECO:0000256" key="1">
    <source>
        <dbReference type="SAM" id="MobiDB-lite"/>
    </source>
</evidence>
<protein>
    <recommendedName>
        <fullName evidence="2">Nitroreductase domain-containing protein</fullName>
    </recommendedName>
</protein>
<dbReference type="EMBL" id="VLTN01000021">
    <property type="protein sequence ID" value="KAA0152345.1"/>
    <property type="molecule type" value="Genomic_DNA"/>
</dbReference>
<dbReference type="GO" id="GO:0016491">
    <property type="term" value="F:oxidoreductase activity"/>
    <property type="evidence" value="ECO:0007669"/>
    <property type="project" value="InterPro"/>
</dbReference>
<dbReference type="PANTHER" id="PTHR43543">
    <property type="entry name" value="MALONIC SEMIALDEHYDE REDUCTASE RUTE-RELATED"/>
    <property type="match status" value="1"/>
</dbReference>
<dbReference type="InterPro" id="IPR050461">
    <property type="entry name" value="Nitroreductase_HadB/RutE"/>
</dbReference>
<feature type="domain" description="Nitroreductase" evidence="2">
    <location>
        <begin position="6"/>
        <end position="207"/>
    </location>
</feature>